<comment type="caution">
    <text evidence="2">The sequence shown here is derived from an EMBL/GenBank/DDBJ whole genome shotgun (WGS) entry which is preliminary data.</text>
</comment>
<feature type="region of interest" description="Disordered" evidence="1">
    <location>
        <begin position="210"/>
        <end position="325"/>
    </location>
</feature>
<gene>
    <name evidence="2" type="ORF">AVEN_267645_1</name>
</gene>
<protein>
    <submittedName>
        <fullName evidence="2">Uncharacterized protein</fullName>
    </submittedName>
</protein>
<sequence length="325" mass="37867">MSDDQLISVIEFAVCDELRKANNFTTRATVYLRVLRRITDIMQIPWNIIPEIKNMIHLDSELIPLIKSCWHSQIINESDEELEKFIARDYVKHSDMARFINVLNRREMRQTEPRVCKIYEILGMDGFLGRDAKRYVEYLRYSPDEFKGVHVRAVRKLYREHNTDLDQIHTVLQIAYGMKDVEKADEMEMKNDYIKSIGNHLEKIMEWKQQQSQEQTSLEAAGRKRKKTNDEIEVNAKISNKPRKTRAHAKNESNTPTLFTSSDSEQEQAFTDAVDKKRKKANDETEVDISSSKISKKMKTTIKTESNIPTLPTSSGDSESENEED</sequence>
<reference evidence="2 3" key="1">
    <citation type="journal article" date="2019" name="Sci. Rep.">
        <title>Orb-weaving spider Araneus ventricosus genome elucidates the spidroin gene catalogue.</title>
        <authorList>
            <person name="Kono N."/>
            <person name="Nakamura H."/>
            <person name="Ohtoshi R."/>
            <person name="Moran D.A.P."/>
            <person name="Shinohara A."/>
            <person name="Yoshida Y."/>
            <person name="Fujiwara M."/>
            <person name="Mori M."/>
            <person name="Tomita M."/>
            <person name="Arakawa K."/>
        </authorList>
    </citation>
    <scope>NUCLEOTIDE SEQUENCE [LARGE SCALE GENOMIC DNA]</scope>
</reference>
<name>A0A4Y2PN05_ARAVE</name>
<dbReference type="AlphaFoldDB" id="A0A4Y2PN05"/>
<accession>A0A4Y2PN05</accession>
<proteinExistence type="predicted"/>
<dbReference type="OrthoDB" id="6428782at2759"/>
<dbReference type="Proteomes" id="UP000499080">
    <property type="component" value="Unassembled WGS sequence"/>
</dbReference>
<keyword evidence="3" id="KW-1185">Reference proteome</keyword>
<organism evidence="2 3">
    <name type="scientific">Araneus ventricosus</name>
    <name type="common">Orbweaver spider</name>
    <name type="synonym">Epeira ventricosa</name>
    <dbReference type="NCBI Taxonomy" id="182803"/>
    <lineage>
        <taxon>Eukaryota</taxon>
        <taxon>Metazoa</taxon>
        <taxon>Ecdysozoa</taxon>
        <taxon>Arthropoda</taxon>
        <taxon>Chelicerata</taxon>
        <taxon>Arachnida</taxon>
        <taxon>Araneae</taxon>
        <taxon>Araneomorphae</taxon>
        <taxon>Entelegynae</taxon>
        <taxon>Araneoidea</taxon>
        <taxon>Araneidae</taxon>
        <taxon>Araneus</taxon>
    </lineage>
</organism>
<dbReference type="EMBL" id="BGPR01011464">
    <property type="protein sequence ID" value="GBN51496.1"/>
    <property type="molecule type" value="Genomic_DNA"/>
</dbReference>
<evidence type="ECO:0000256" key="1">
    <source>
        <dbReference type="SAM" id="MobiDB-lite"/>
    </source>
</evidence>
<evidence type="ECO:0000313" key="2">
    <source>
        <dbReference type="EMBL" id="GBN51496.1"/>
    </source>
</evidence>
<evidence type="ECO:0000313" key="3">
    <source>
        <dbReference type="Proteomes" id="UP000499080"/>
    </source>
</evidence>
<feature type="compositionally biased region" description="Polar residues" evidence="1">
    <location>
        <begin position="252"/>
        <end position="269"/>
    </location>
</feature>